<dbReference type="Gene3D" id="3.10.450.50">
    <property type="match status" value="1"/>
</dbReference>
<reference evidence="1 2" key="1">
    <citation type="submission" date="2020-05" db="EMBL/GenBank/DDBJ databases">
        <title>Erythrobacter mangrovi sp. nov., isolated from rhizosphere soil of mangrove plant (Kandelia candel).</title>
        <authorList>
            <person name="Ye Y.H."/>
        </authorList>
    </citation>
    <scope>NUCLEOTIDE SEQUENCE [LARGE SCALE GENOMIC DNA]</scope>
    <source>
        <strain evidence="1 2">EB310</strain>
    </source>
</reference>
<dbReference type="AlphaFoldDB" id="A0A7D3XJ32"/>
<evidence type="ECO:0000313" key="2">
    <source>
        <dbReference type="Proteomes" id="UP000504693"/>
    </source>
</evidence>
<organism evidence="1 2">
    <name type="scientific">Erythrobacter mangrovi</name>
    <dbReference type="NCBI Taxonomy" id="2739433"/>
    <lineage>
        <taxon>Bacteria</taxon>
        <taxon>Pseudomonadati</taxon>
        <taxon>Pseudomonadota</taxon>
        <taxon>Alphaproteobacteria</taxon>
        <taxon>Sphingomonadales</taxon>
        <taxon>Erythrobacteraceae</taxon>
        <taxon>Erythrobacter/Porphyrobacter group</taxon>
        <taxon>Erythrobacter</taxon>
    </lineage>
</organism>
<dbReference type="EMBL" id="CP053921">
    <property type="protein sequence ID" value="QKG72653.1"/>
    <property type="molecule type" value="Genomic_DNA"/>
</dbReference>
<dbReference type="Proteomes" id="UP000504693">
    <property type="component" value="Chromosome"/>
</dbReference>
<dbReference type="KEGG" id="emv:HQR01_04230"/>
<evidence type="ECO:0000313" key="1">
    <source>
        <dbReference type="EMBL" id="QKG72653.1"/>
    </source>
</evidence>
<dbReference type="Pfam" id="PF12893">
    <property type="entry name" value="Lumazine_bd_2"/>
    <property type="match status" value="1"/>
</dbReference>
<protein>
    <submittedName>
        <fullName evidence="1">Nuclear transport factor 2 family protein</fullName>
    </submittedName>
</protein>
<dbReference type="SUPFAM" id="SSF54427">
    <property type="entry name" value="NTF2-like"/>
    <property type="match status" value="1"/>
</dbReference>
<dbReference type="InterPro" id="IPR032710">
    <property type="entry name" value="NTF2-like_dom_sf"/>
</dbReference>
<gene>
    <name evidence="1" type="ORF">HQR01_04230</name>
</gene>
<dbReference type="InterPro" id="IPR039437">
    <property type="entry name" value="FrzH/put_lumazine-bd"/>
</dbReference>
<name>A0A7D3XJ32_9SPHN</name>
<sequence length="136" mass="15506">MVPTPGSQSAVLDALQTYFDALYECDVEALRRVFHPRAIYVCPTGEDLVYWTMDEYFPVVEARTPPAARGEIRRDAVEAISFAGPKTAFARVRCSIGEKYFTDFLTLILDQGRWRIISKVFHFDLLPEEDKAPCHT</sequence>
<accession>A0A7D3XJ32</accession>
<keyword evidence="2" id="KW-1185">Reference proteome</keyword>
<proteinExistence type="predicted"/>